<proteinExistence type="inferred from homology"/>
<dbReference type="InterPro" id="IPR016024">
    <property type="entry name" value="ARM-type_fold"/>
</dbReference>
<dbReference type="eggNOG" id="KOG1824">
    <property type="taxonomic scope" value="Eukaryota"/>
</dbReference>
<dbReference type="InterPro" id="IPR011989">
    <property type="entry name" value="ARM-like"/>
</dbReference>
<dbReference type="Gene3D" id="1.25.10.10">
    <property type="entry name" value="Leucine-rich Repeat Variant"/>
    <property type="match status" value="1"/>
</dbReference>
<dbReference type="EMBL" id="GG663746">
    <property type="protein sequence ID" value="EEH53166.1"/>
    <property type="molecule type" value="Genomic_DNA"/>
</dbReference>
<dbReference type="InterPro" id="IPR013932">
    <property type="entry name" value="TATA-bd_TIP120"/>
</dbReference>
<dbReference type="PANTHER" id="PTHR12696">
    <property type="entry name" value="TIP120"/>
    <property type="match status" value="1"/>
</dbReference>
<comment type="similarity">
    <text evidence="1">Belongs to the CAND family.</text>
</comment>
<keyword evidence="2" id="KW-0677">Repeat</keyword>
<accession>C1N3A8</accession>
<organism evidence="7">
    <name type="scientific">Micromonas pusilla (strain CCMP1545)</name>
    <name type="common">Picoplanktonic green alga</name>
    <dbReference type="NCBI Taxonomy" id="564608"/>
    <lineage>
        <taxon>Eukaryota</taxon>
        <taxon>Viridiplantae</taxon>
        <taxon>Chlorophyta</taxon>
        <taxon>Mamiellophyceae</taxon>
        <taxon>Mamiellales</taxon>
        <taxon>Mamiellaceae</taxon>
        <taxon>Micromonas</taxon>
    </lineage>
</organism>
<sequence>ALERVLLAALDASGEDLKSAASFALGGVAAGNRARFLPTILAKMDEMPTHRYSLLCSLGEVIRAGEPEDDDDDDGGGDGDASSAAKTAQLSDAELDQILDVLFKNAGSDEEGVRNVTAECLGRLAARRPTRLLPELTSRLDPALHPDASTRVTAVTAVKHLARAVAKRKDAVLSALVAPCLASCVVGPNAALSDEDVGVRRVLRAAAQTLSAAAHADATLVTPSLPDALPALIAKTEILKDLVRVVDLGPFKHTVDDGLDLRKAAFECLDTLLDACLHPTKNAGAMTRLGAAAGYLDALTSGLGDQYDVKMVAHAVLVKLCRGDAKRDARERLAALCEPMKKTLTAKLKSDA</sequence>
<keyword evidence="7" id="KW-1185">Reference proteome</keyword>
<name>C1N3A8_MICPC</name>
<evidence type="ECO:0000256" key="3">
    <source>
        <dbReference type="ARBA" id="ARBA00022786"/>
    </source>
</evidence>
<dbReference type="GeneID" id="9687787"/>
<evidence type="ECO:0000313" key="6">
    <source>
        <dbReference type="EMBL" id="EEH53166.1"/>
    </source>
</evidence>
<feature type="domain" description="TATA-binding protein interacting (TIP20)" evidence="5">
    <location>
        <begin position="220"/>
        <end position="352"/>
    </location>
</feature>
<dbReference type="RefSeq" id="XP_003062347.1">
    <property type="nucleotide sequence ID" value="XM_003062301.1"/>
</dbReference>
<reference evidence="6 7" key="1">
    <citation type="journal article" date="2009" name="Science">
        <title>Green evolution and dynamic adaptations revealed by genomes of the marine picoeukaryotes Micromonas.</title>
        <authorList>
            <person name="Worden A.Z."/>
            <person name="Lee J.H."/>
            <person name="Mock T."/>
            <person name="Rouze P."/>
            <person name="Simmons M.P."/>
            <person name="Aerts A.L."/>
            <person name="Allen A.E."/>
            <person name="Cuvelier M.L."/>
            <person name="Derelle E."/>
            <person name="Everett M.V."/>
            <person name="Foulon E."/>
            <person name="Grimwood J."/>
            <person name="Gundlach H."/>
            <person name="Henrissat B."/>
            <person name="Napoli C."/>
            <person name="McDonald S.M."/>
            <person name="Parker M.S."/>
            <person name="Rombauts S."/>
            <person name="Salamov A."/>
            <person name="Von Dassow P."/>
            <person name="Badger J.H."/>
            <person name="Coutinho P.M."/>
            <person name="Demir E."/>
            <person name="Dubchak I."/>
            <person name="Gentemann C."/>
            <person name="Eikrem W."/>
            <person name="Gready J.E."/>
            <person name="John U."/>
            <person name="Lanier W."/>
            <person name="Lindquist E.A."/>
            <person name="Lucas S."/>
            <person name="Mayer K.F."/>
            <person name="Moreau H."/>
            <person name="Not F."/>
            <person name="Otillar R."/>
            <person name="Panaud O."/>
            <person name="Pangilinan J."/>
            <person name="Paulsen I."/>
            <person name="Piegu B."/>
            <person name="Poliakov A."/>
            <person name="Robbens S."/>
            <person name="Schmutz J."/>
            <person name="Toulza E."/>
            <person name="Wyss T."/>
            <person name="Zelensky A."/>
            <person name="Zhou K."/>
            <person name="Armbrust E.V."/>
            <person name="Bhattacharya D."/>
            <person name="Goodenough U.W."/>
            <person name="Van de Peer Y."/>
            <person name="Grigoriev I.V."/>
        </authorList>
    </citation>
    <scope>NUCLEOTIDE SEQUENCE [LARGE SCALE GENOMIC DNA]</scope>
    <source>
        <strain evidence="6 7">CCMP1545</strain>
    </source>
</reference>
<evidence type="ECO:0000259" key="5">
    <source>
        <dbReference type="Pfam" id="PF08623"/>
    </source>
</evidence>
<dbReference type="Pfam" id="PF08623">
    <property type="entry name" value="TIP120"/>
    <property type="match status" value="1"/>
</dbReference>
<dbReference type="Proteomes" id="UP000001876">
    <property type="component" value="Unassembled WGS sequence"/>
</dbReference>
<evidence type="ECO:0000256" key="2">
    <source>
        <dbReference type="ARBA" id="ARBA00022737"/>
    </source>
</evidence>
<evidence type="ECO:0000313" key="7">
    <source>
        <dbReference type="Proteomes" id="UP000001876"/>
    </source>
</evidence>
<dbReference type="OrthoDB" id="6260732at2759"/>
<evidence type="ECO:0000256" key="4">
    <source>
        <dbReference type="SAM" id="MobiDB-lite"/>
    </source>
</evidence>
<dbReference type="AlphaFoldDB" id="C1N3A8"/>
<dbReference type="STRING" id="564608.C1N3A8"/>
<gene>
    <name evidence="6" type="ORF">MICPUCDRAFT_5179</name>
</gene>
<feature type="non-terminal residue" evidence="6">
    <location>
        <position position="1"/>
    </location>
</feature>
<feature type="non-terminal residue" evidence="6">
    <location>
        <position position="352"/>
    </location>
</feature>
<dbReference type="KEGG" id="mpp:MICPUCDRAFT_5179"/>
<dbReference type="GO" id="GO:0010265">
    <property type="term" value="P:SCF complex assembly"/>
    <property type="evidence" value="ECO:0007669"/>
    <property type="project" value="InterPro"/>
</dbReference>
<feature type="compositionally biased region" description="Acidic residues" evidence="4">
    <location>
        <begin position="67"/>
        <end position="77"/>
    </location>
</feature>
<dbReference type="SUPFAM" id="SSF48371">
    <property type="entry name" value="ARM repeat"/>
    <property type="match status" value="1"/>
</dbReference>
<keyword evidence="3" id="KW-0833">Ubl conjugation pathway</keyword>
<dbReference type="InterPro" id="IPR039852">
    <property type="entry name" value="CAND1/CAND2"/>
</dbReference>
<protein>
    <submittedName>
        <fullName evidence="6">Predicted protein</fullName>
    </submittedName>
</protein>
<feature type="region of interest" description="Disordered" evidence="4">
    <location>
        <begin position="64"/>
        <end position="88"/>
    </location>
</feature>
<evidence type="ECO:0000256" key="1">
    <source>
        <dbReference type="ARBA" id="ARBA00007657"/>
    </source>
</evidence>